<reference evidence="1" key="1">
    <citation type="journal article" date="2010" name="Science">
        <title>Plasticity of animal genome architecture unmasked by rapid evolution of a pelagic tunicate.</title>
        <authorList>
            <person name="Denoeud F."/>
            <person name="Henriet S."/>
            <person name="Mungpakdee S."/>
            <person name="Aury J.M."/>
            <person name="Da Silva C."/>
            <person name="Brinkmann H."/>
            <person name="Mikhaleva J."/>
            <person name="Olsen L.C."/>
            <person name="Jubin C."/>
            <person name="Canestro C."/>
            <person name="Bouquet J.M."/>
            <person name="Danks G."/>
            <person name="Poulain J."/>
            <person name="Campsteijn C."/>
            <person name="Adamski M."/>
            <person name="Cross I."/>
            <person name="Yadetie F."/>
            <person name="Muffato M."/>
            <person name="Louis A."/>
            <person name="Butcher S."/>
            <person name="Tsagkogeorga G."/>
            <person name="Konrad A."/>
            <person name="Singh S."/>
            <person name="Jensen M.F."/>
            <person name="Cong E.H."/>
            <person name="Eikeseth-Otteraa H."/>
            <person name="Noel B."/>
            <person name="Anthouard V."/>
            <person name="Porcel B.M."/>
            <person name="Kachouri-Lafond R."/>
            <person name="Nishino A."/>
            <person name="Ugolini M."/>
            <person name="Chourrout P."/>
            <person name="Nishida H."/>
            <person name="Aasland R."/>
            <person name="Huzurbazar S."/>
            <person name="Westhof E."/>
            <person name="Delsuc F."/>
            <person name="Lehrach H."/>
            <person name="Reinhardt R."/>
            <person name="Weissenbach J."/>
            <person name="Roy S.W."/>
            <person name="Artiguenave F."/>
            <person name="Postlethwait J.H."/>
            <person name="Manak J.R."/>
            <person name="Thompson E.M."/>
            <person name="Jaillon O."/>
            <person name="Du Pasquier L."/>
            <person name="Boudinot P."/>
            <person name="Liberles D.A."/>
            <person name="Volff J.N."/>
            <person name="Philippe H."/>
            <person name="Lenhard B."/>
            <person name="Roest Crollius H."/>
            <person name="Wincker P."/>
            <person name="Chourrout D."/>
        </authorList>
    </citation>
    <scope>NUCLEOTIDE SEQUENCE [LARGE SCALE GENOMIC DNA]</scope>
</reference>
<organism evidence="1">
    <name type="scientific">Oikopleura dioica</name>
    <name type="common">Tunicate</name>
    <dbReference type="NCBI Taxonomy" id="34765"/>
    <lineage>
        <taxon>Eukaryota</taxon>
        <taxon>Metazoa</taxon>
        <taxon>Chordata</taxon>
        <taxon>Tunicata</taxon>
        <taxon>Appendicularia</taxon>
        <taxon>Copelata</taxon>
        <taxon>Oikopleuridae</taxon>
        <taxon>Oikopleura</taxon>
    </lineage>
</organism>
<name>E4XJX3_OIKDI</name>
<evidence type="ECO:0000313" key="3">
    <source>
        <dbReference type="Proteomes" id="UP000001307"/>
    </source>
</evidence>
<dbReference type="Proteomes" id="UP000011014">
    <property type="component" value="Unassembled WGS sequence"/>
</dbReference>
<gene>
    <name evidence="1" type="ORF">GSOID_T00012930001</name>
    <name evidence="2" type="ORF">GSOID_T00025007001</name>
</gene>
<evidence type="ECO:0000313" key="1">
    <source>
        <dbReference type="EMBL" id="CBY24759.1"/>
    </source>
</evidence>
<protein>
    <submittedName>
        <fullName evidence="1">Uncharacterized protein</fullName>
    </submittedName>
</protein>
<dbReference type="Proteomes" id="UP000001307">
    <property type="component" value="Unassembled WGS sequence"/>
</dbReference>
<evidence type="ECO:0000313" key="2">
    <source>
        <dbReference type="EMBL" id="CBY34965.1"/>
    </source>
</evidence>
<proteinExistence type="predicted"/>
<accession>E4XJX3</accession>
<dbReference type="EMBL" id="FN654568">
    <property type="protein sequence ID" value="CBY34965.1"/>
    <property type="molecule type" value="Genomic_DNA"/>
</dbReference>
<dbReference type="InParanoid" id="E4XJX3"/>
<dbReference type="AlphaFoldDB" id="E4XJX3"/>
<sequence length="70" mass="8168">MLLQEEIPCWDPRPTARLLIAAGIYPKDTNEEGQKPCDMKGTWTQTEDIREEMYIILGERPNDDVKKVYN</sequence>
<keyword evidence="3" id="KW-1185">Reference proteome</keyword>
<dbReference type="EMBL" id="FN653062">
    <property type="protein sequence ID" value="CBY24759.1"/>
    <property type="molecule type" value="Genomic_DNA"/>
</dbReference>